<keyword evidence="1" id="KW-0862">Zinc</keyword>
<dbReference type="Gene3D" id="4.10.60.10">
    <property type="entry name" value="Zinc finger, CCHC-type"/>
    <property type="match status" value="1"/>
</dbReference>
<reference evidence="4 5" key="1">
    <citation type="journal article" date="2015" name="Proc. Natl. Acad. Sci. U.S.A.">
        <title>The resurrection genome of Boea hygrometrica: A blueprint for survival of dehydration.</title>
        <authorList>
            <person name="Xiao L."/>
            <person name="Yang G."/>
            <person name="Zhang L."/>
            <person name="Yang X."/>
            <person name="Zhao S."/>
            <person name="Ji Z."/>
            <person name="Zhou Q."/>
            <person name="Hu M."/>
            <person name="Wang Y."/>
            <person name="Chen M."/>
            <person name="Xu Y."/>
            <person name="Jin H."/>
            <person name="Xiao X."/>
            <person name="Hu G."/>
            <person name="Bao F."/>
            <person name="Hu Y."/>
            <person name="Wan P."/>
            <person name="Li L."/>
            <person name="Deng X."/>
            <person name="Kuang T."/>
            <person name="Xiang C."/>
            <person name="Zhu J.K."/>
            <person name="Oliver M.J."/>
            <person name="He Y."/>
        </authorList>
    </citation>
    <scope>NUCLEOTIDE SEQUENCE [LARGE SCALE GENOMIC DNA]</scope>
    <source>
        <strain evidence="5">cv. XS01</strain>
    </source>
</reference>
<keyword evidence="5" id="KW-1185">Reference proteome</keyword>
<dbReference type="PROSITE" id="PS50158">
    <property type="entry name" value="ZF_CCHC"/>
    <property type="match status" value="1"/>
</dbReference>
<dbReference type="Proteomes" id="UP000250235">
    <property type="component" value="Unassembled WGS sequence"/>
</dbReference>
<evidence type="ECO:0000313" key="5">
    <source>
        <dbReference type="Proteomes" id="UP000250235"/>
    </source>
</evidence>
<dbReference type="InterPro" id="IPR001878">
    <property type="entry name" value="Znf_CCHC"/>
</dbReference>
<gene>
    <name evidence="4" type="ORF">F511_27980</name>
</gene>
<feature type="compositionally biased region" description="Basic and acidic residues" evidence="2">
    <location>
        <begin position="230"/>
        <end position="263"/>
    </location>
</feature>
<accession>A0A2Z7BRF5</accession>
<protein>
    <recommendedName>
        <fullName evidence="3">CCHC-type domain-containing protein</fullName>
    </recommendedName>
</protein>
<dbReference type="Pfam" id="PF00098">
    <property type="entry name" value="zf-CCHC"/>
    <property type="match status" value="1"/>
</dbReference>
<evidence type="ECO:0000259" key="3">
    <source>
        <dbReference type="PROSITE" id="PS50158"/>
    </source>
</evidence>
<dbReference type="SUPFAM" id="SSF57756">
    <property type="entry name" value="Retrovirus zinc finger-like domains"/>
    <property type="match status" value="1"/>
</dbReference>
<dbReference type="GO" id="GO:0003676">
    <property type="term" value="F:nucleic acid binding"/>
    <property type="evidence" value="ECO:0007669"/>
    <property type="project" value="InterPro"/>
</dbReference>
<feature type="domain" description="CCHC-type" evidence="3">
    <location>
        <begin position="192"/>
        <end position="206"/>
    </location>
</feature>
<feature type="compositionally biased region" description="Low complexity" evidence="2">
    <location>
        <begin position="291"/>
        <end position="305"/>
    </location>
</feature>
<dbReference type="GO" id="GO:0008270">
    <property type="term" value="F:zinc ion binding"/>
    <property type="evidence" value="ECO:0007669"/>
    <property type="project" value="UniProtKB-KW"/>
</dbReference>
<evidence type="ECO:0000256" key="2">
    <source>
        <dbReference type="SAM" id="MobiDB-lite"/>
    </source>
</evidence>
<proteinExistence type="predicted"/>
<feature type="region of interest" description="Disordered" evidence="2">
    <location>
        <begin position="519"/>
        <end position="554"/>
    </location>
</feature>
<organism evidence="4 5">
    <name type="scientific">Dorcoceras hygrometricum</name>
    <dbReference type="NCBI Taxonomy" id="472368"/>
    <lineage>
        <taxon>Eukaryota</taxon>
        <taxon>Viridiplantae</taxon>
        <taxon>Streptophyta</taxon>
        <taxon>Embryophyta</taxon>
        <taxon>Tracheophyta</taxon>
        <taxon>Spermatophyta</taxon>
        <taxon>Magnoliopsida</taxon>
        <taxon>eudicotyledons</taxon>
        <taxon>Gunneridae</taxon>
        <taxon>Pentapetalae</taxon>
        <taxon>asterids</taxon>
        <taxon>lamiids</taxon>
        <taxon>Lamiales</taxon>
        <taxon>Gesneriaceae</taxon>
        <taxon>Didymocarpoideae</taxon>
        <taxon>Trichosporeae</taxon>
        <taxon>Loxocarpinae</taxon>
        <taxon>Dorcoceras</taxon>
    </lineage>
</organism>
<evidence type="ECO:0000256" key="1">
    <source>
        <dbReference type="PROSITE-ProRule" id="PRU00047"/>
    </source>
</evidence>
<sequence>MSTSQHKIPLFYRDEYDDWKIRMQVHLAAMDDEMWNVITDGPLKIMKPNLAFSVSNGEAQFLEKARHEYTNDDKKKANLDNVARDILYKTLDKDKNMFSKIKTCATAKEMKKLEYTNDDKKKANLDNVTRDILYKTLDKEKTITSKSADQLSDDVMSLFVKKFGKYLRRSFNPASTSFNNYNKSDKVSTDLKCYNCDRPGHFAVDCNRPKKDDRYKREDRRADDRYRKEERYKRDDEDNERNVEKSKDKSKDKYKERSSDRKMKTNSNKRFSRKHDRKVLVAEESTKSWADSDSNTTSSSSSSSESEQEEVHCFMADQTDDDEVFDFSNVEFTRDDLVIALNDMVKEYRKLSHSFEEAKAENMSLKSISAESSSDEQEDDDILKTELSKLQAENELLRNEISELKAEVAKSTVEMSSYNKANLTLQKLYESQKQAGDKTGIGFNNSEFCEGESSTQSRPAQNKFNKMSFVKDDMIYNCLESVKYDNQNSPKLNKNGKAGIGFSKPERFKPNWLKNRLEKDKAKASPKPFVPNQSWHNSKKVKSGWKKFQQRRDQHDHYMKPKLKRTARDFAHTFVDPRSGKTLQVERHCQLQLKISCSGGTVASSRGDNLRWKVPVDWCTSCKVYQSRYTSRNIPVKEHQSQGALTLYHSSEMASSLISRSHHIDFDSVFHLDDAGIVQMFESLVSTGLMEFLGCPAVFHEQALIEFFENGSVRDGMVVSVIGGMTVEISESVFAAAFGLPTEGLTDLSEVPKDLLSKAQRLFSASEKEVSVSCLKKEVKMQYRLLSDILAKSLFFKAGSFDAMTRDRFLLMTAITFDVKVNWGNILFGVLKEMVTPDSRQAKGYAIQICALLKNISCLELGESKAFPAPRILNEKTVHRIVLVNENVGVEEVGVAPRAKPTPVKRTVAKKRPASVVADVAPVIKKKRTTKSKPVAAKKLVLEETIAVVPSTEEHIPVKAITTEDADATIRQVLTQLDLVFETQDDVQRGRDETWFDRAFDEAFVAGDQEDQASESLDHIFLELDAAGTMEVGDSSKQTVASKQSFEEIMSVDDLLVQIYDDMKLPSITHAEISKIRVGESIAMSDKGKGILVEDEPIQRNPAQEAVEIICGDVDFLVDLRDQVMVDVVEFFHSFSLNKLTDLDALLALKEKEKLMLDWAETDSLETAVKRRLFILSRYREMLLRTLLDSHRHYLVSGQPWTTTASQTFDLLSAVHSESLEALRIQQQEHGIIFEQPCSSTAVDYAEDCGVVFARFFSVARSTCWVRPLICVDGIWTPLDTLVVQLFCPIQRFFQTLPAGVQCIDLLLPLKILLLLDLPSFPELIKRSNLILYRVLFLLLPPFLIRNLVPPPLMSLYILTLRICLCVLQKLLILQPQLIHMCLQLLSKISDLICLSALMNLHPNCVQKSMRLNSMFEGILLNSKPGFDRCFTMLVTFLSGRVLK</sequence>
<dbReference type="InterPro" id="IPR036875">
    <property type="entry name" value="Znf_CCHC_sf"/>
</dbReference>
<feature type="region of interest" description="Disordered" evidence="2">
    <location>
        <begin position="361"/>
        <end position="381"/>
    </location>
</feature>
<keyword evidence="1" id="KW-0479">Metal-binding</keyword>
<keyword evidence="1" id="KW-0863">Zinc-finger</keyword>
<name>A0A2Z7BRF5_9LAMI</name>
<evidence type="ECO:0000313" key="4">
    <source>
        <dbReference type="EMBL" id="KZV36846.1"/>
    </source>
</evidence>
<dbReference type="EMBL" id="KV003200">
    <property type="protein sequence ID" value="KZV36846.1"/>
    <property type="molecule type" value="Genomic_DNA"/>
</dbReference>
<feature type="region of interest" description="Disordered" evidence="2">
    <location>
        <begin position="230"/>
        <end position="311"/>
    </location>
</feature>
<feature type="compositionally biased region" description="Basic residues" evidence="2">
    <location>
        <begin position="537"/>
        <end position="549"/>
    </location>
</feature>